<keyword evidence="1" id="KW-0472">Membrane</keyword>
<dbReference type="NCBIfam" id="TIGR00254">
    <property type="entry name" value="GGDEF"/>
    <property type="match status" value="1"/>
</dbReference>
<dbReference type="InterPro" id="IPR043128">
    <property type="entry name" value="Rev_trsase/Diguanyl_cyclase"/>
</dbReference>
<dbReference type="PANTHER" id="PTHR45138:SF9">
    <property type="entry name" value="DIGUANYLATE CYCLASE DGCM-RELATED"/>
    <property type="match status" value="1"/>
</dbReference>
<gene>
    <name evidence="3" type="ORF">J2S14_004000</name>
</gene>
<dbReference type="CDD" id="cd01949">
    <property type="entry name" value="GGDEF"/>
    <property type="match status" value="1"/>
</dbReference>
<name>A0ABU0D9Q1_9BACI</name>
<keyword evidence="3" id="KW-0808">Transferase</keyword>
<evidence type="ECO:0000313" key="4">
    <source>
        <dbReference type="Proteomes" id="UP001232343"/>
    </source>
</evidence>
<evidence type="ECO:0000259" key="2">
    <source>
        <dbReference type="PROSITE" id="PS50887"/>
    </source>
</evidence>
<dbReference type="Proteomes" id="UP001232343">
    <property type="component" value="Unassembled WGS sequence"/>
</dbReference>
<proteinExistence type="predicted"/>
<dbReference type="PANTHER" id="PTHR45138">
    <property type="entry name" value="REGULATORY COMPONENTS OF SENSORY TRANSDUCTION SYSTEM"/>
    <property type="match status" value="1"/>
</dbReference>
<keyword evidence="1" id="KW-1133">Transmembrane helix</keyword>
<feature type="transmembrane region" description="Helical" evidence="1">
    <location>
        <begin position="7"/>
        <end position="25"/>
    </location>
</feature>
<dbReference type="EMBL" id="JAUSUO010000013">
    <property type="protein sequence ID" value="MDQ0345153.1"/>
    <property type="molecule type" value="Genomic_DNA"/>
</dbReference>
<feature type="domain" description="GGDEF" evidence="2">
    <location>
        <begin position="148"/>
        <end position="278"/>
    </location>
</feature>
<dbReference type="GO" id="GO:0052621">
    <property type="term" value="F:diguanylate cyclase activity"/>
    <property type="evidence" value="ECO:0007669"/>
    <property type="project" value="UniProtKB-EC"/>
</dbReference>
<dbReference type="Pfam" id="PF00990">
    <property type="entry name" value="GGDEF"/>
    <property type="match status" value="1"/>
</dbReference>
<dbReference type="PROSITE" id="PS50887">
    <property type="entry name" value="GGDEF"/>
    <property type="match status" value="1"/>
</dbReference>
<dbReference type="Gene3D" id="3.30.70.270">
    <property type="match status" value="1"/>
</dbReference>
<evidence type="ECO:0000313" key="3">
    <source>
        <dbReference type="EMBL" id="MDQ0345153.1"/>
    </source>
</evidence>
<protein>
    <submittedName>
        <fullName evidence="3">Two-component system cell cycle response regulator</fullName>
        <ecNumber evidence="3">2.7.7.65</ecNumber>
    </submittedName>
</protein>
<dbReference type="InterPro" id="IPR029787">
    <property type="entry name" value="Nucleotide_cyclase"/>
</dbReference>
<dbReference type="EC" id="2.7.7.65" evidence="3"/>
<feature type="transmembrane region" description="Helical" evidence="1">
    <location>
        <begin position="85"/>
        <end position="105"/>
    </location>
</feature>
<reference evidence="3 4" key="1">
    <citation type="submission" date="2023-07" db="EMBL/GenBank/DDBJ databases">
        <title>Genomic Encyclopedia of Type Strains, Phase IV (KMG-IV): sequencing the most valuable type-strain genomes for metagenomic binning, comparative biology and taxonomic classification.</title>
        <authorList>
            <person name="Goeker M."/>
        </authorList>
    </citation>
    <scope>NUCLEOTIDE SEQUENCE [LARGE SCALE GENOMIC DNA]</scope>
    <source>
        <strain evidence="3 4">DSM 27848</strain>
    </source>
</reference>
<accession>A0ABU0D9Q1</accession>
<organism evidence="3 4">
    <name type="scientific">Lederbergia wuyishanensis</name>
    <dbReference type="NCBI Taxonomy" id="1347903"/>
    <lineage>
        <taxon>Bacteria</taxon>
        <taxon>Bacillati</taxon>
        <taxon>Bacillota</taxon>
        <taxon>Bacilli</taxon>
        <taxon>Bacillales</taxon>
        <taxon>Bacillaceae</taxon>
        <taxon>Lederbergia</taxon>
    </lineage>
</organism>
<comment type="caution">
    <text evidence="3">The sequence shown here is derived from an EMBL/GenBank/DDBJ whole genome shotgun (WGS) entry which is preliminary data.</text>
</comment>
<dbReference type="InterPro" id="IPR000160">
    <property type="entry name" value="GGDEF_dom"/>
</dbReference>
<evidence type="ECO:0000256" key="1">
    <source>
        <dbReference type="SAM" id="Phobius"/>
    </source>
</evidence>
<dbReference type="SMART" id="SM00267">
    <property type="entry name" value="GGDEF"/>
    <property type="match status" value="1"/>
</dbReference>
<dbReference type="InterPro" id="IPR050469">
    <property type="entry name" value="Diguanylate_Cyclase"/>
</dbReference>
<keyword evidence="3" id="KW-0548">Nucleotidyltransferase</keyword>
<dbReference type="RefSeq" id="WP_244681017.1">
    <property type="nucleotide sequence ID" value="NZ_JALIRM010000003.1"/>
</dbReference>
<dbReference type="SUPFAM" id="SSF55073">
    <property type="entry name" value="Nucleotide cyclase"/>
    <property type="match status" value="1"/>
</dbReference>
<feature type="transmembrane region" description="Helical" evidence="1">
    <location>
        <begin position="31"/>
        <end position="48"/>
    </location>
</feature>
<keyword evidence="1" id="KW-0812">Transmembrane</keyword>
<keyword evidence="4" id="KW-1185">Reference proteome</keyword>
<sequence length="278" mass="32157">MHKYKILGIIIFTSFLPIILALLFFNDEAYNFLWSLLFIPGFLIIITYPKRAIAIITILGYICVEIFTQYYFLDIGDSSAVRLKVLIMNPLVNAIILFSVAYYRIKVKIMTDQLHDLVIHDPLTGIYNRRYFDLFLESSVSEYEKSGKSFQLIYFDIDHFKMINDQYGHPCGDHILKGLTRIINNQIRGLDIFFRIGGEEFAIFLPETSIKTAESVANRLRRVIDETSFDYNCTPIKVTISIGIAQYNGEEIQKLINRVDSALYRAKTNGRNQVVVFE</sequence>
<feature type="transmembrane region" description="Helical" evidence="1">
    <location>
        <begin position="53"/>
        <end position="73"/>
    </location>
</feature>